<dbReference type="InterPro" id="IPR013324">
    <property type="entry name" value="RNA_pol_sigma_r3/r4-like"/>
</dbReference>
<evidence type="ECO:0000259" key="6">
    <source>
        <dbReference type="Pfam" id="PF04542"/>
    </source>
</evidence>
<evidence type="ECO:0000259" key="7">
    <source>
        <dbReference type="Pfam" id="PF04545"/>
    </source>
</evidence>
<protein>
    <submittedName>
        <fullName evidence="8">RNA polymerase sigma factor</fullName>
    </submittedName>
</protein>
<evidence type="ECO:0000256" key="2">
    <source>
        <dbReference type="ARBA" id="ARBA00023015"/>
    </source>
</evidence>
<dbReference type="InterPro" id="IPR036388">
    <property type="entry name" value="WH-like_DNA-bd_sf"/>
</dbReference>
<comment type="similarity">
    <text evidence="1">Belongs to the sigma-70 factor family. ECF subfamily.</text>
</comment>
<evidence type="ECO:0000256" key="3">
    <source>
        <dbReference type="ARBA" id="ARBA00023082"/>
    </source>
</evidence>
<dbReference type="PANTHER" id="PTHR43133">
    <property type="entry name" value="RNA POLYMERASE ECF-TYPE SIGMA FACTO"/>
    <property type="match status" value="1"/>
</dbReference>
<evidence type="ECO:0000256" key="5">
    <source>
        <dbReference type="ARBA" id="ARBA00023163"/>
    </source>
</evidence>
<evidence type="ECO:0000313" key="9">
    <source>
        <dbReference type="Proteomes" id="UP000609879"/>
    </source>
</evidence>
<gene>
    <name evidence="8" type="primary">rpoE_8</name>
    <name evidence="8" type="ORF">Ade02nite_30570</name>
</gene>
<dbReference type="CDD" id="cd06171">
    <property type="entry name" value="Sigma70_r4"/>
    <property type="match status" value="1"/>
</dbReference>
<proteinExistence type="inferred from homology"/>
<sequence>MATEQITAAGPCGTSGREARVRALYEQNSSALLNFLTGLAGERHAAEDLLQETMLRVWRNLDTVPTEPESTRRWLFTVARRVAIDAVRSRKARPAEVGFPDLSALGAVDDSADTVIAADSLRKAVSGLSDAHRDVLSELYVHGRSTGETARRLGVPVGTVKSRAHYAMRILRDALAFGR</sequence>
<reference evidence="8 9" key="1">
    <citation type="submission" date="2021-01" db="EMBL/GenBank/DDBJ databases">
        <title>Whole genome shotgun sequence of Actinoplanes deccanensis NBRC 13994.</title>
        <authorList>
            <person name="Komaki H."/>
            <person name="Tamura T."/>
        </authorList>
    </citation>
    <scope>NUCLEOTIDE SEQUENCE [LARGE SCALE GENOMIC DNA]</scope>
    <source>
        <strain evidence="8 9">NBRC 13994</strain>
    </source>
</reference>
<feature type="domain" description="RNA polymerase sigma-70 region 4" evidence="7">
    <location>
        <begin position="125"/>
        <end position="172"/>
    </location>
</feature>
<keyword evidence="4" id="KW-0238">DNA-binding</keyword>
<accession>A0ABQ3Y345</accession>
<dbReference type="InterPro" id="IPR014284">
    <property type="entry name" value="RNA_pol_sigma-70_dom"/>
</dbReference>
<comment type="caution">
    <text evidence="8">The sequence shown here is derived from an EMBL/GenBank/DDBJ whole genome shotgun (WGS) entry which is preliminary data.</text>
</comment>
<evidence type="ECO:0000256" key="1">
    <source>
        <dbReference type="ARBA" id="ARBA00010641"/>
    </source>
</evidence>
<keyword evidence="5" id="KW-0804">Transcription</keyword>
<dbReference type="InterPro" id="IPR007627">
    <property type="entry name" value="RNA_pol_sigma70_r2"/>
</dbReference>
<dbReference type="EMBL" id="BOMI01000059">
    <property type="protein sequence ID" value="GID74416.1"/>
    <property type="molecule type" value="Genomic_DNA"/>
</dbReference>
<dbReference type="InterPro" id="IPR039425">
    <property type="entry name" value="RNA_pol_sigma-70-like"/>
</dbReference>
<dbReference type="PANTHER" id="PTHR43133:SF52">
    <property type="entry name" value="ECF RNA POLYMERASE SIGMA FACTOR SIGL"/>
    <property type="match status" value="1"/>
</dbReference>
<dbReference type="RefSeq" id="WP_239168775.1">
    <property type="nucleotide sequence ID" value="NZ_BAAABO010000006.1"/>
</dbReference>
<dbReference type="Gene3D" id="1.10.10.10">
    <property type="entry name" value="Winged helix-like DNA-binding domain superfamily/Winged helix DNA-binding domain"/>
    <property type="match status" value="1"/>
</dbReference>
<name>A0ABQ3Y345_9ACTN</name>
<dbReference type="Pfam" id="PF04545">
    <property type="entry name" value="Sigma70_r4"/>
    <property type="match status" value="1"/>
</dbReference>
<keyword evidence="9" id="KW-1185">Reference proteome</keyword>
<dbReference type="Pfam" id="PF04542">
    <property type="entry name" value="Sigma70_r2"/>
    <property type="match status" value="1"/>
</dbReference>
<dbReference type="InterPro" id="IPR007630">
    <property type="entry name" value="RNA_pol_sigma70_r4"/>
</dbReference>
<dbReference type="InterPro" id="IPR013325">
    <property type="entry name" value="RNA_pol_sigma_r2"/>
</dbReference>
<dbReference type="SUPFAM" id="SSF88659">
    <property type="entry name" value="Sigma3 and sigma4 domains of RNA polymerase sigma factors"/>
    <property type="match status" value="1"/>
</dbReference>
<keyword evidence="2" id="KW-0805">Transcription regulation</keyword>
<feature type="domain" description="RNA polymerase sigma-70 region 2" evidence="6">
    <location>
        <begin position="24"/>
        <end position="91"/>
    </location>
</feature>
<organism evidence="8 9">
    <name type="scientific">Paractinoplanes deccanensis</name>
    <dbReference type="NCBI Taxonomy" id="113561"/>
    <lineage>
        <taxon>Bacteria</taxon>
        <taxon>Bacillati</taxon>
        <taxon>Actinomycetota</taxon>
        <taxon>Actinomycetes</taxon>
        <taxon>Micromonosporales</taxon>
        <taxon>Micromonosporaceae</taxon>
        <taxon>Paractinoplanes</taxon>
    </lineage>
</organism>
<evidence type="ECO:0000313" key="8">
    <source>
        <dbReference type="EMBL" id="GID74416.1"/>
    </source>
</evidence>
<keyword evidence="3" id="KW-0731">Sigma factor</keyword>
<dbReference type="NCBIfam" id="TIGR02937">
    <property type="entry name" value="sigma70-ECF"/>
    <property type="match status" value="1"/>
</dbReference>
<dbReference type="Proteomes" id="UP000609879">
    <property type="component" value="Unassembled WGS sequence"/>
</dbReference>
<dbReference type="Gene3D" id="1.10.1740.10">
    <property type="match status" value="1"/>
</dbReference>
<evidence type="ECO:0000256" key="4">
    <source>
        <dbReference type="ARBA" id="ARBA00023125"/>
    </source>
</evidence>
<dbReference type="SUPFAM" id="SSF88946">
    <property type="entry name" value="Sigma2 domain of RNA polymerase sigma factors"/>
    <property type="match status" value="1"/>
</dbReference>